<dbReference type="OrthoDB" id="5342145at2"/>
<name>A0A552UZE0_9FLAO</name>
<comment type="caution">
    <text evidence="1">The sequence shown here is derived from an EMBL/GenBank/DDBJ whole genome shotgun (WGS) entry which is preliminary data.</text>
</comment>
<evidence type="ECO:0000313" key="2">
    <source>
        <dbReference type="Proteomes" id="UP000320643"/>
    </source>
</evidence>
<dbReference type="AlphaFoldDB" id="A0A552UZE0"/>
<organism evidence="1 2">
    <name type="scientific">Flavobacterium zepuense</name>
    <dbReference type="NCBI Taxonomy" id="2593302"/>
    <lineage>
        <taxon>Bacteria</taxon>
        <taxon>Pseudomonadati</taxon>
        <taxon>Bacteroidota</taxon>
        <taxon>Flavobacteriia</taxon>
        <taxon>Flavobacteriales</taxon>
        <taxon>Flavobacteriaceae</taxon>
        <taxon>Flavobacterium</taxon>
    </lineage>
</organism>
<reference evidence="1 2" key="1">
    <citation type="submission" date="2019-07" db="EMBL/GenBank/DDBJ databases">
        <title>Flavobacterium sp. nov., isolated from glacier ice.</title>
        <authorList>
            <person name="Liu Q."/>
            <person name="Xin Y.-H."/>
        </authorList>
    </citation>
    <scope>NUCLEOTIDE SEQUENCE [LARGE SCALE GENOMIC DNA]</scope>
    <source>
        <strain evidence="1 2">ZT4R6</strain>
    </source>
</reference>
<keyword evidence="2" id="KW-1185">Reference proteome</keyword>
<dbReference type="InterPro" id="IPR021445">
    <property type="entry name" value="DUF3095"/>
</dbReference>
<evidence type="ECO:0000313" key="1">
    <source>
        <dbReference type="EMBL" id="TRW23552.1"/>
    </source>
</evidence>
<accession>A0A552UZE0</accession>
<gene>
    <name evidence="1" type="ORF">FMM05_12890</name>
</gene>
<proteinExistence type="predicted"/>
<dbReference type="Pfam" id="PF11294">
    <property type="entry name" value="DUF3095"/>
    <property type="match status" value="1"/>
</dbReference>
<protein>
    <submittedName>
        <fullName evidence="1">DUF3095 domain-containing protein</fullName>
    </submittedName>
</protein>
<sequence length="384" mass="42745">MDDQNSEQFYTNLPLSKVPLGEMLGRINLFANVPPDWHVVITDIIGSTQQVMGGRHQDVNLIATGSIVTVLNIAFGMQVTVPFFFGGDGATFIVPATLIDKVMDALSLYRINTQTNFNLQLRTGTVPVKQIYNEGHEIHIAKFKRSPAFSIPVVLGNGLNYAEKIIKGDDYLFSATPPKEDKLDLSGMQCRWDMIAPPENKEEIVTLLVVAQKGIQQSVAFKKVLEKMDELYGSPEKRQPISVAKLKLKTTFNRLGTEMRAKIGQVKWMQLLRNWLTSFYGYIYFSTKKGKTYLESLVEMSDTLVIDGKINTVISGSAKQRAALQQLLDEMETAGEILYGLHISGASIMSCYVRNLEDDHIHFVDGAEGGYTQAAKVLKAKLAK</sequence>
<dbReference type="RefSeq" id="WP_143373809.1">
    <property type="nucleotide sequence ID" value="NZ_VJVZ01000008.1"/>
</dbReference>
<dbReference type="Proteomes" id="UP000320643">
    <property type="component" value="Unassembled WGS sequence"/>
</dbReference>
<dbReference type="EMBL" id="VJVZ01000008">
    <property type="protein sequence ID" value="TRW23552.1"/>
    <property type="molecule type" value="Genomic_DNA"/>
</dbReference>